<accession>A0A4V2YSB3</accession>
<proteinExistence type="predicted"/>
<evidence type="ECO:0000256" key="1">
    <source>
        <dbReference type="SAM" id="Phobius"/>
    </source>
</evidence>
<evidence type="ECO:0000313" key="3">
    <source>
        <dbReference type="EMBL" id="TDD68927.1"/>
    </source>
</evidence>
<organism evidence="3 4">
    <name type="scientific">Jiangella aurantiaca</name>
    <dbReference type="NCBI Taxonomy" id="2530373"/>
    <lineage>
        <taxon>Bacteria</taxon>
        <taxon>Bacillati</taxon>
        <taxon>Actinomycetota</taxon>
        <taxon>Actinomycetes</taxon>
        <taxon>Jiangellales</taxon>
        <taxon>Jiangellaceae</taxon>
        <taxon>Jiangella</taxon>
    </lineage>
</organism>
<feature type="transmembrane region" description="Helical" evidence="1">
    <location>
        <begin position="47"/>
        <end position="75"/>
    </location>
</feature>
<dbReference type="AlphaFoldDB" id="A0A4V2YSB3"/>
<keyword evidence="1" id="KW-1133">Transmembrane helix</keyword>
<gene>
    <name evidence="3" type="ORF">E1262_14385</name>
</gene>
<dbReference type="EMBL" id="SMLB01000017">
    <property type="protein sequence ID" value="TDD68927.1"/>
    <property type="molecule type" value="Genomic_DNA"/>
</dbReference>
<dbReference type="Pfam" id="PF01970">
    <property type="entry name" value="TctA"/>
    <property type="match status" value="1"/>
</dbReference>
<reference evidence="3 4" key="1">
    <citation type="submission" date="2019-02" db="EMBL/GenBank/DDBJ databases">
        <title>Draft genome sequences of novel Actinobacteria.</title>
        <authorList>
            <person name="Sahin N."/>
            <person name="Ay H."/>
            <person name="Saygin H."/>
        </authorList>
    </citation>
    <scope>NUCLEOTIDE SEQUENCE [LARGE SCALE GENOMIC DNA]</scope>
    <source>
        <strain evidence="3 4">8K307</strain>
    </source>
</reference>
<feature type="transmembrane region" description="Helical" evidence="1">
    <location>
        <begin position="20"/>
        <end position="40"/>
    </location>
</feature>
<keyword evidence="4" id="KW-1185">Reference proteome</keyword>
<feature type="domain" description="DUF112" evidence="2">
    <location>
        <begin position="3"/>
        <end position="72"/>
    </location>
</feature>
<feature type="transmembrane region" description="Helical" evidence="1">
    <location>
        <begin position="95"/>
        <end position="123"/>
    </location>
</feature>
<protein>
    <recommendedName>
        <fullName evidence="2">DUF112 domain-containing protein</fullName>
    </recommendedName>
</protein>
<dbReference type="PANTHER" id="PTHR35342:SF5">
    <property type="entry name" value="TRICARBOXYLIC TRANSPORT PROTEIN"/>
    <property type="match status" value="1"/>
</dbReference>
<keyword evidence="1" id="KW-0472">Membrane</keyword>
<dbReference type="RefSeq" id="WP_132103824.1">
    <property type="nucleotide sequence ID" value="NZ_SMLB01000017.1"/>
</dbReference>
<dbReference type="InterPro" id="IPR002823">
    <property type="entry name" value="DUF112_TM"/>
</dbReference>
<keyword evidence="1" id="KW-0812">Transmembrane</keyword>
<comment type="caution">
    <text evidence="3">The sequence shown here is derived from an EMBL/GenBank/DDBJ whole genome shotgun (WGS) entry which is preliminary data.</text>
</comment>
<dbReference type="PANTHER" id="PTHR35342">
    <property type="entry name" value="TRICARBOXYLIC TRANSPORT PROTEIN"/>
    <property type="match status" value="1"/>
</dbReference>
<sequence length="138" mass="14555">MTGALMNIPLLPVFVKIAQIPPGTMATITVAILAIGAYSINGNPFDVAVMIGAGLVGYLLRKLGIPPAPLVLAFILGPIFETNFRRSLVLSDGDITVFASSAVSVGLLVLLVLMVVWAAISLVMRSRRPTRADVAARR</sequence>
<dbReference type="OrthoDB" id="9781349at2"/>
<evidence type="ECO:0000259" key="2">
    <source>
        <dbReference type="Pfam" id="PF01970"/>
    </source>
</evidence>
<evidence type="ECO:0000313" key="4">
    <source>
        <dbReference type="Proteomes" id="UP000295217"/>
    </source>
</evidence>
<name>A0A4V2YSB3_9ACTN</name>
<dbReference type="Proteomes" id="UP000295217">
    <property type="component" value="Unassembled WGS sequence"/>
</dbReference>